<keyword evidence="2" id="KW-1185">Reference proteome</keyword>
<evidence type="ECO:0000313" key="2">
    <source>
        <dbReference type="Proteomes" id="UP000078454"/>
    </source>
</evidence>
<name>A0A198A5U4_9BACL</name>
<dbReference type="PANTHER" id="PTHR10000:SF8">
    <property type="entry name" value="HAD SUPERFAMILY HYDROLASE-LIKE, TYPE 3"/>
    <property type="match status" value="1"/>
</dbReference>
<dbReference type="STRING" id="1850517.A8708_20255"/>
<dbReference type="InterPro" id="IPR006379">
    <property type="entry name" value="HAD-SF_hydro_IIB"/>
</dbReference>
<dbReference type="Pfam" id="PF08282">
    <property type="entry name" value="Hydrolase_3"/>
    <property type="match status" value="1"/>
</dbReference>
<dbReference type="PANTHER" id="PTHR10000">
    <property type="entry name" value="PHOSPHOSERINE PHOSPHATASE"/>
    <property type="match status" value="1"/>
</dbReference>
<gene>
    <name evidence="1" type="ORF">A8708_20255</name>
</gene>
<dbReference type="Proteomes" id="UP000078454">
    <property type="component" value="Unassembled WGS sequence"/>
</dbReference>
<dbReference type="Gene3D" id="3.40.50.1000">
    <property type="entry name" value="HAD superfamily/HAD-like"/>
    <property type="match status" value="1"/>
</dbReference>
<dbReference type="SUPFAM" id="SSF56784">
    <property type="entry name" value="HAD-like"/>
    <property type="match status" value="1"/>
</dbReference>
<accession>A0A198A5U4</accession>
<dbReference type="GO" id="GO:0000287">
    <property type="term" value="F:magnesium ion binding"/>
    <property type="evidence" value="ECO:0007669"/>
    <property type="project" value="TreeGrafter"/>
</dbReference>
<dbReference type="AlphaFoldDB" id="A0A198A5U4"/>
<dbReference type="InterPro" id="IPR023214">
    <property type="entry name" value="HAD_sf"/>
</dbReference>
<sequence length="284" mass="31574">MVASYFLTDLDGTLLSSHAKPSDLTIDVITSALEQGIVISYATARSYQSSQAVISAIPWRYPLVLYNGAMLFDPIEKRVIGGRWLDCERSNAIIGMGKRYGITPLLFALDEQDNERVHHEKLGRTGDLQFWNSRPNDPRFREVDELCSTEALRTLMLTYIGQLEELVPLKNAVQDVMGSEVHIHLVKDNYIADHYFLEFSHPEANKGMGLRLWADLVGCTTKDVTVFGDNLNDTGMFLEAGRKVAVANAHPDLLLLADEIVLSNDEDGVALYLAAARSRVGTSE</sequence>
<comment type="caution">
    <text evidence="1">The sequence shown here is derived from an EMBL/GenBank/DDBJ whole genome shotgun (WGS) entry which is preliminary data.</text>
</comment>
<dbReference type="NCBIfam" id="TIGR01484">
    <property type="entry name" value="HAD-SF-IIB"/>
    <property type="match status" value="1"/>
</dbReference>
<dbReference type="GO" id="GO:0005829">
    <property type="term" value="C:cytosol"/>
    <property type="evidence" value="ECO:0007669"/>
    <property type="project" value="TreeGrafter"/>
</dbReference>
<reference evidence="1 2" key="1">
    <citation type="submission" date="2016-05" db="EMBL/GenBank/DDBJ databases">
        <title>Paenibacillus sp. 1ZS3-15 nov., isolated from the rhizosphere soil.</title>
        <authorList>
            <person name="Zhang X.X."/>
            <person name="Zhang J."/>
        </authorList>
    </citation>
    <scope>NUCLEOTIDE SEQUENCE [LARGE SCALE GENOMIC DNA]</scope>
    <source>
        <strain evidence="1 2">1ZS3-15</strain>
    </source>
</reference>
<dbReference type="EMBL" id="LYPB01000076">
    <property type="protein sequence ID" value="OAS16353.1"/>
    <property type="molecule type" value="Genomic_DNA"/>
</dbReference>
<dbReference type="RefSeq" id="WP_068667323.1">
    <property type="nucleotide sequence ID" value="NZ_LYPB01000076.1"/>
</dbReference>
<dbReference type="Gene3D" id="3.30.1240.10">
    <property type="match status" value="1"/>
</dbReference>
<dbReference type="GO" id="GO:0016791">
    <property type="term" value="F:phosphatase activity"/>
    <property type="evidence" value="ECO:0007669"/>
    <property type="project" value="TreeGrafter"/>
</dbReference>
<dbReference type="PROSITE" id="PS01228">
    <property type="entry name" value="COF_1"/>
    <property type="match status" value="1"/>
</dbReference>
<proteinExistence type="predicted"/>
<organism evidence="1 2">
    <name type="scientific">Paenibacillus oryzisoli</name>
    <dbReference type="NCBI Taxonomy" id="1850517"/>
    <lineage>
        <taxon>Bacteria</taxon>
        <taxon>Bacillati</taxon>
        <taxon>Bacillota</taxon>
        <taxon>Bacilli</taxon>
        <taxon>Bacillales</taxon>
        <taxon>Paenibacillaceae</taxon>
        <taxon>Paenibacillus</taxon>
    </lineage>
</organism>
<evidence type="ECO:0000313" key="1">
    <source>
        <dbReference type="EMBL" id="OAS16353.1"/>
    </source>
</evidence>
<protein>
    <submittedName>
        <fullName evidence="1">Haloacid dehalogenase</fullName>
    </submittedName>
</protein>
<dbReference type="InterPro" id="IPR036412">
    <property type="entry name" value="HAD-like_sf"/>
</dbReference>
<dbReference type="OrthoDB" id="9806027at2"/>